<dbReference type="Proteomes" id="UP000288843">
    <property type="component" value="Unassembled WGS sequence"/>
</dbReference>
<organism evidence="8 9">
    <name type="scientific">Raoultella planticola</name>
    <name type="common">Klebsiella planticola</name>
    <dbReference type="NCBI Taxonomy" id="575"/>
    <lineage>
        <taxon>Bacteria</taxon>
        <taxon>Pseudomonadati</taxon>
        <taxon>Pseudomonadota</taxon>
        <taxon>Gammaproteobacteria</taxon>
        <taxon>Enterobacterales</taxon>
        <taxon>Enterobacteriaceae</taxon>
        <taxon>Klebsiella/Raoultella group</taxon>
        <taxon>Raoultella</taxon>
    </lineage>
</organism>
<comment type="catalytic activity">
    <reaction evidence="3">
        <text>RX + glutathione = an S-substituted glutathione + a halide anion + H(+)</text>
        <dbReference type="Rhea" id="RHEA:16437"/>
        <dbReference type="ChEBI" id="CHEBI:15378"/>
        <dbReference type="ChEBI" id="CHEBI:16042"/>
        <dbReference type="ChEBI" id="CHEBI:17792"/>
        <dbReference type="ChEBI" id="CHEBI:57925"/>
        <dbReference type="ChEBI" id="CHEBI:90779"/>
        <dbReference type="EC" id="2.5.1.18"/>
    </reaction>
</comment>
<comment type="similarity">
    <text evidence="4">Belongs to the GST superfamily.</text>
</comment>
<dbReference type="InterPro" id="IPR036282">
    <property type="entry name" value="Glutathione-S-Trfase_C_sf"/>
</dbReference>
<evidence type="ECO:0000256" key="1">
    <source>
        <dbReference type="ARBA" id="ARBA00012452"/>
    </source>
</evidence>
<keyword evidence="2 8" id="KW-0808">Transferase</keyword>
<dbReference type="InterPro" id="IPR004046">
    <property type="entry name" value="GST_C"/>
</dbReference>
<dbReference type="PANTHER" id="PTHR44051:SF9">
    <property type="entry name" value="GLUTATHIONE S-TRANSFERASE 1"/>
    <property type="match status" value="1"/>
</dbReference>
<dbReference type="EMBL" id="QKOX01000056">
    <property type="protein sequence ID" value="RWT14115.1"/>
    <property type="molecule type" value="Genomic_DNA"/>
</dbReference>
<dbReference type="GO" id="GO:0004601">
    <property type="term" value="F:peroxidase activity"/>
    <property type="evidence" value="ECO:0007669"/>
    <property type="project" value="UniProtKB-ARBA"/>
</dbReference>
<gene>
    <name evidence="8" type="ORF">DN603_29230</name>
    <name evidence="7" type="ORF">U5E74_24480</name>
</gene>
<dbReference type="SFLD" id="SFLDG01150">
    <property type="entry name" value="Main.1:_Beta-like"/>
    <property type="match status" value="1"/>
</dbReference>
<dbReference type="EC" id="2.5.1.18" evidence="1"/>
<dbReference type="GO" id="GO:0005737">
    <property type="term" value="C:cytoplasm"/>
    <property type="evidence" value="ECO:0007669"/>
    <property type="project" value="UniProtKB-ARBA"/>
</dbReference>
<dbReference type="EMBL" id="JAXUDK010000021">
    <property type="protein sequence ID" value="MDZ7468788.1"/>
    <property type="molecule type" value="Genomic_DNA"/>
</dbReference>
<dbReference type="InterPro" id="IPR040079">
    <property type="entry name" value="Glutathione_S-Trfase"/>
</dbReference>
<reference evidence="7 10" key="2">
    <citation type="submission" date="2023-12" db="EMBL/GenBank/DDBJ databases">
        <title>N/s.</title>
        <authorList>
            <person name="Dale J."/>
        </authorList>
    </citation>
    <scope>NUCLEOTIDE SEQUENCE [LARGE SCALE GENOMIC DNA]</scope>
    <source>
        <strain evidence="7 10">2023EL-01226</strain>
    </source>
</reference>
<evidence type="ECO:0000313" key="10">
    <source>
        <dbReference type="Proteomes" id="UP001293169"/>
    </source>
</evidence>
<dbReference type="InterPro" id="IPR036249">
    <property type="entry name" value="Thioredoxin-like_sf"/>
</dbReference>
<dbReference type="InterPro" id="IPR010987">
    <property type="entry name" value="Glutathione-S-Trfase_C-like"/>
</dbReference>
<name>A0A443VE06_RAOPL</name>
<evidence type="ECO:0000256" key="2">
    <source>
        <dbReference type="ARBA" id="ARBA00022679"/>
    </source>
</evidence>
<reference evidence="8 9" key="1">
    <citation type="submission" date="2018-06" db="EMBL/GenBank/DDBJ databases">
        <title>Carbapenemase-producing Enterobacteriaceae present in wastewater treatment plant effluent and nearby surface waters in the US.</title>
        <authorList>
            <person name="Mathys D.A."/>
            <person name="Mollenkopf D.F."/>
            <person name="Feicht S.M."/>
            <person name="Adams R.J."/>
            <person name="Albers A.L."/>
            <person name="Stuever D.M."/>
            <person name="Daniels J.B."/>
            <person name="Wittum T.E."/>
        </authorList>
    </citation>
    <scope>NUCLEOTIDE SEQUENCE [LARGE SCALE GENOMIC DNA]</scope>
    <source>
        <strain evidence="8 9">GEO_47_Down_B</strain>
    </source>
</reference>
<comment type="caution">
    <text evidence="8">The sequence shown here is derived from an EMBL/GenBank/DDBJ whole genome shotgun (WGS) entry which is preliminary data.</text>
</comment>
<evidence type="ECO:0000259" key="6">
    <source>
        <dbReference type="PROSITE" id="PS50405"/>
    </source>
</evidence>
<dbReference type="SFLD" id="SFLDG00358">
    <property type="entry name" value="Main_(cytGST)"/>
    <property type="match status" value="1"/>
</dbReference>
<dbReference type="FunFam" id="3.40.30.10:FF:000156">
    <property type="entry name" value="Glutathione S-transferase 1"/>
    <property type="match status" value="1"/>
</dbReference>
<dbReference type="Pfam" id="PF02798">
    <property type="entry name" value="GST_N"/>
    <property type="match status" value="1"/>
</dbReference>
<dbReference type="Gene3D" id="3.40.30.10">
    <property type="entry name" value="Glutaredoxin"/>
    <property type="match status" value="1"/>
</dbReference>
<accession>A0A443VE06</accession>
<dbReference type="Gene3D" id="1.20.1050.10">
    <property type="match status" value="1"/>
</dbReference>
<evidence type="ECO:0000259" key="5">
    <source>
        <dbReference type="PROSITE" id="PS50404"/>
    </source>
</evidence>
<protein>
    <recommendedName>
        <fullName evidence="1">glutathione transferase</fullName>
        <ecNumber evidence="1">2.5.1.18</ecNumber>
    </recommendedName>
</protein>
<dbReference type="PANTHER" id="PTHR44051">
    <property type="entry name" value="GLUTATHIONE S-TRANSFERASE-RELATED"/>
    <property type="match status" value="1"/>
</dbReference>
<dbReference type="InterPro" id="IPR004045">
    <property type="entry name" value="Glutathione_S-Trfase_N"/>
</dbReference>
<evidence type="ECO:0000313" key="8">
    <source>
        <dbReference type="EMBL" id="RWT14115.1"/>
    </source>
</evidence>
<dbReference type="Proteomes" id="UP001293169">
    <property type="component" value="Unassembled WGS sequence"/>
</dbReference>
<feature type="domain" description="GST C-terminal" evidence="6">
    <location>
        <begin position="86"/>
        <end position="221"/>
    </location>
</feature>
<dbReference type="Pfam" id="PF00043">
    <property type="entry name" value="GST_C"/>
    <property type="match status" value="1"/>
</dbReference>
<evidence type="ECO:0000256" key="3">
    <source>
        <dbReference type="ARBA" id="ARBA00047960"/>
    </source>
</evidence>
<proteinExistence type="inferred from homology"/>
<evidence type="ECO:0000313" key="7">
    <source>
        <dbReference type="EMBL" id="MDZ7468788.1"/>
    </source>
</evidence>
<dbReference type="SUPFAM" id="SSF47616">
    <property type="entry name" value="GST C-terminal domain-like"/>
    <property type="match status" value="1"/>
</dbReference>
<sequence length="221" mass="25253">MLTVHHLNQSRSQRVLWALEELQLPYRIVSYQREKNMLAPPALKQIHPLGKSPVVEDNGHVLAESGAILEYLQETYDSDHRFRPQAMADKLQYRFWLHYAEGSLMPLMVMKLVFASLGKPPIPLGMRTLGNALGKGVQKAWLDRQIATHARYIEDHLSRQPWFAGAQLSMADIQMSFPVMALLARGGIKDVPRIAQWVQRIEQRPAWQKAIERGGPFTLPE</sequence>
<evidence type="ECO:0000313" key="9">
    <source>
        <dbReference type="Proteomes" id="UP000288843"/>
    </source>
</evidence>
<dbReference type="PROSITE" id="PS50405">
    <property type="entry name" value="GST_CTER"/>
    <property type="match status" value="1"/>
</dbReference>
<dbReference type="GO" id="GO:0004364">
    <property type="term" value="F:glutathione transferase activity"/>
    <property type="evidence" value="ECO:0007669"/>
    <property type="project" value="UniProtKB-EC"/>
</dbReference>
<dbReference type="RefSeq" id="WP_085397426.1">
    <property type="nucleotide sequence ID" value="NZ_BIJB01000013.1"/>
</dbReference>
<dbReference type="SFLD" id="SFLDS00019">
    <property type="entry name" value="Glutathione_Transferase_(cytos"/>
    <property type="match status" value="1"/>
</dbReference>
<dbReference type="PROSITE" id="PS50404">
    <property type="entry name" value="GST_NTER"/>
    <property type="match status" value="1"/>
</dbReference>
<dbReference type="CDD" id="cd03046">
    <property type="entry name" value="GST_N_GTT1_like"/>
    <property type="match status" value="1"/>
</dbReference>
<feature type="domain" description="GST N-terminal" evidence="5">
    <location>
        <begin position="1"/>
        <end position="80"/>
    </location>
</feature>
<dbReference type="CDD" id="cd03189">
    <property type="entry name" value="GST_C_GTT1_like"/>
    <property type="match status" value="1"/>
</dbReference>
<dbReference type="AlphaFoldDB" id="A0A443VE06"/>
<dbReference type="SUPFAM" id="SSF52833">
    <property type="entry name" value="Thioredoxin-like"/>
    <property type="match status" value="1"/>
</dbReference>
<keyword evidence="10" id="KW-1185">Reference proteome</keyword>
<evidence type="ECO:0000256" key="4">
    <source>
        <dbReference type="RuleBase" id="RU003494"/>
    </source>
</evidence>